<reference evidence="5 6" key="1">
    <citation type="submission" date="2021-03" db="EMBL/GenBank/DDBJ databases">
        <title>Genomic Encyclopedia of Type Strains, Phase IV (KMG-IV): sequencing the most valuable type-strain genomes for metagenomic binning, comparative biology and taxonomic classification.</title>
        <authorList>
            <person name="Goeker M."/>
        </authorList>
    </citation>
    <scope>NUCLEOTIDE SEQUENCE [LARGE SCALE GENOMIC DNA]</scope>
    <source>
        <strain evidence="5 6">DSM 26427</strain>
    </source>
</reference>
<evidence type="ECO:0000313" key="6">
    <source>
        <dbReference type="Proteomes" id="UP000823786"/>
    </source>
</evidence>
<dbReference type="EMBL" id="JAGGJV010000006">
    <property type="protein sequence ID" value="MBP1860048.1"/>
    <property type="molecule type" value="Genomic_DNA"/>
</dbReference>
<protein>
    <submittedName>
        <fullName evidence="5">AraC-like DNA-binding protein</fullName>
    </submittedName>
</protein>
<dbReference type="RefSeq" id="WP_209854052.1">
    <property type="nucleotide sequence ID" value="NZ_JAGGJV010000006.1"/>
</dbReference>
<dbReference type="Proteomes" id="UP000823786">
    <property type="component" value="Unassembled WGS sequence"/>
</dbReference>
<keyword evidence="2" id="KW-0238">DNA-binding</keyword>
<keyword evidence="3" id="KW-0804">Transcription</keyword>
<dbReference type="SMART" id="SM00342">
    <property type="entry name" value="HTH_ARAC"/>
    <property type="match status" value="1"/>
</dbReference>
<comment type="caution">
    <text evidence="5">The sequence shown here is derived from an EMBL/GenBank/DDBJ whole genome shotgun (WGS) entry which is preliminary data.</text>
</comment>
<evidence type="ECO:0000256" key="1">
    <source>
        <dbReference type="ARBA" id="ARBA00023015"/>
    </source>
</evidence>
<dbReference type="InterPro" id="IPR009057">
    <property type="entry name" value="Homeodomain-like_sf"/>
</dbReference>
<name>A0ABS4EQ25_9HYPH</name>
<accession>A0ABS4EQ25</accession>
<dbReference type="Pfam" id="PF12833">
    <property type="entry name" value="HTH_18"/>
    <property type="match status" value="1"/>
</dbReference>
<evidence type="ECO:0000256" key="3">
    <source>
        <dbReference type="ARBA" id="ARBA00023163"/>
    </source>
</evidence>
<dbReference type="PROSITE" id="PS01124">
    <property type="entry name" value="HTH_ARAC_FAMILY_2"/>
    <property type="match status" value="1"/>
</dbReference>
<dbReference type="Pfam" id="PF14525">
    <property type="entry name" value="AraC_binding_2"/>
    <property type="match status" value="1"/>
</dbReference>
<dbReference type="PANTHER" id="PTHR46796">
    <property type="entry name" value="HTH-TYPE TRANSCRIPTIONAL ACTIVATOR RHAS-RELATED"/>
    <property type="match status" value="1"/>
</dbReference>
<evidence type="ECO:0000256" key="2">
    <source>
        <dbReference type="ARBA" id="ARBA00023125"/>
    </source>
</evidence>
<feature type="domain" description="HTH araC/xylS-type" evidence="4">
    <location>
        <begin position="223"/>
        <end position="324"/>
    </location>
</feature>
<keyword evidence="6" id="KW-1185">Reference proteome</keyword>
<dbReference type="InterPro" id="IPR018060">
    <property type="entry name" value="HTH_AraC"/>
</dbReference>
<dbReference type="PANTHER" id="PTHR46796:SF12">
    <property type="entry name" value="HTH-TYPE DNA-BINDING TRANSCRIPTIONAL ACTIVATOR EUTR"/>
    <property type="match status" value="1"/>
</dbReference>
<dbReference type="Gene3D" id="1.10.10.60">
    <property type="entry name" value="Homeodomain-like"/>
    <property type="match status" value="1"/>
</dbReference>
<dbReference type="InterPro" id="IPR050204">
    <property type="entry name" value="AraC_XylS_family_regulators"/>
</dbReference>
<evidence type="ECO:0000259" key="4">
    <source>
        <dbReference type="PROSITE" id="PS01124"/>
    </source>
</evidence>
<proteinExistence type="predicted"/>
<dbReference type="InterPro" id="IPR035418">
    <property type="entry name" value="AraC-bd_2"/>
</dbReference>
<keyword evidence="1" id="KW-0805">Transcription regulation</keyword>
<organism evidence="5 6">
    <name type="scientific">Rhizobium herbae</name>
    <dbReference type="NCBI Taxonomy" id="508661"/>
    <lineage>
        <taxon>Bacteria</taxon>
        <taxon>Pseudomonadati</taxon>
        <taxon>Pseudomonadota</taxon>
        <taxon>Alphaproteobacteria</taxon>
        <taxon>Hyphomicrobiales</taxon>
        <taxon>Rhizobiaceae</taxon>
        <taxon>Rhizobium/Agrobacterium group</taxon>
        <taxon>Rhizobium</taxon>
    </lineage>
</organism>
<evidence type="ECO:0000313" key="5">
    <source>
        <dbReference type="EMBL" id="MBP1860048.1"/>
    </source>
</evidence>
<sequence>MSRPGQVSRFKVVEADVDQMREHYAKTLKPVRVSTLNRGASISVEDTHFSTGDFDIWSGICRSGMEVSFSEPPDAFAIYLPLAGAMEVETRGRQFVSTPGRLIATDLSQTRMLRLHPERSHIGIAFSRKAVIRQLSELLDMPVIHDLDLFTECDMHSSAGAKLAAFGQLLWDNLANGPPENISARSTEYFFRTIMVAMLESVPHRYSALLERPASPAMPRQVKRAIDYMIANIASPINVEDIAQASGVSIRSLQVAFQQFKETTPLNYLRQLRLESVRRELVAGKHDRISVSDVARNWGFTHMGRFSVLYREAFGEMPTETLQLTRLGK</sequence>
<dbReference type="SUPFAM" id="SSF46689">
    <property type="entry name" value="Homeodomain-like"/>
    <property type="match status" value="2"/>
</dbReference>
<gene>
    <name evidence="5" type="ORF">J2Z75_003569</name>
</gene>